<dbReference type="Pfam" id="PF13401">
    <property type="entry name" value="AAA_22"/>
    <property type="match status" value="1"/>
</dbReference>
<dbReference type="EMBL" id="JBHTMC010000027">
    <property type="protein sequence ID" value="MFD1265034.1"/>
    <property type="molecule type" value="Genomic_DNA"/>
</dbReference>
<comment type="caution">
    <text evidence="2">The sequence shown here is derived from an EMBL/GenBank/DDBJ whole genome shotgun (WGS) entry which is preliminary data.</text>
</comment>
<proteinExistence type="predicted"/>
<dbReference type="InterPro" id="IPR027417">
    <property type="entry name" value="P-loop_NTPase"/>
</dbReference>
<dbReference type="Gene3D" id="3.40.50.300">
    <property type="entry name" value="P-loop containing nucleotide triphosphate hydrolases"/>
    <property type="match status" value="1"/>
</dbReference>
<evidence type="ECO:0000313" key="3">
    <source>
        <dbReference type="Proteomes" id="UP001597158"/>
    </source>
</evidence>
<dbReference type="SUPFAM" id="SSF52540">
    <property type="entry name" value="P-loop containing nucleoside triphosphate hydrolases"/>
    <property type="match status" value="1"/>
</dbReference>
<dbReference type="InterPro" id="IPR049945">
    <property type="entry name" value="AAA_22"/>
</dbReference>
<dbReference type="InterPro" id="IPR052026">
    <property type="entry name" value="ExeA_AAA_ATPase_DNA-bind"/>
</dbReference>
<sequence length="248" mass="26803">MNEPLNKALPGGVVPIASLDLVSVALEALMTRHANVAGMGVLYGPPGRGKSMAAGAMVAQYRAYYVQVRRVWSVKVVLQKVLLEMGVAAPNKATTADLLDLITAQLAKSGRPLILDEADYLIRSDSLIETVRDIYEGSKKPVLLVGTDELRVGLRRWKQMHSRVYQWVEAPAVSLADAVKLATVYAAGVQVAPDLLAEIVARVDGSVRYTCVNLARIRDEALVSGEDEMTLAKWGGRGIYTDESEGVV</sequence>
<dbReference type="Proteomes" id="UP001597158">
    <property type="component" value="Unassembled WGS sequence"/>
</dbReference>
<protein>
    <submittedName>
        <fullName evidence="2">AAA family ATPase</fullName>
    </submittedName>
</protein>
<dbReference type="PANTHER" id="PTHR35894:SF5">
    <property type="entry name" value="MU-LIKE PROPHAGE FLUMU DNA TRANSPOSITION PROTEIN B"/>
    <property type="match status" value="1"/>
</dbReference>
<accession>A0ABW3WGS2</accession>
<gene>
    <name evidence="2" type="ORF">ACFQ4M_15775</name>
</gene>
<feature type="domain" description="ORC1/DEAH AAA+ ATPase" evidence="1">
    <location>
        <begin position="37"/>
        <end position="151"/>
    </location>
</feature>
<keyword evidence="3" id="KW-1185">Reference proteome</keyword>
<organism evidence="2 3">
    <name type="scientific">Thauera mechernichensis</name>
    <dbReference type="NCBI Taxonomy" id="82788"/>
    <lineage>
        <taxon>Bacteria</taxon>
        <taxon>Pseudomonadati</taxon>
        <taxon>Pseudomonadota</taxon>
        <taxon>Betaproteobacteria</taxon>
        <taxon>Rhodocyclales</taxon>
        <taxon>Zoogloeaceae</taxon>
        <taxon>Thauera</taxon>
    </lineage>
</organism>
<evidence type="ECO:0000313" key="2">
    <source>
        <dbReference type="EMBL" id="MFD1265034.1"/>
    </source>
</evidence>
<dbReference type="PANTHER" id="PTHR35894">
    <property type="entry name" value="GENERAL SECRETION PATHWAY PROTEIN A-RELATED"/>
    <property type="match status" value="1"/>
</dbReference>
<dbReference type="RefSeq" id="WP_157354551.1">
    <property type="nucleotide sequence ID" value="NZ_JARQZE010000001.1"/>
</dbReference>
<reference evidence="3" key="1">
    <citation type="journal article" date="2019" name="Int. J. Syst. Evol. Microbiol.">
        <title>The Global Catalogue of Microorganisms (GCM) 10K type strain sequencing project: providing services to taxonomists for standard genome sequencing and annotation.</title>
        <authorList>
            <consortium name="The Broad Institute Genomics Platform"/>
            <consortium name="The Broad Institute Genome Sequencing Center for Infectious Disease"/>
            <person name="Wu L."/>
            <person name="Ma J."/>
        </authorList>
    </citation>
    <scope>NUCLEOTIDE SEQUENCE [LARGE SCALE GENOMIC DNA]</scope>
    <source>
        <strain evidence="3">CCUG 48884</strain>
    </source>
</reference>
<evidence type="ECO:0000259" key="1">
    <source>
        <dbReference type="Pfam" id="PF13401"/>
    </source>
</evidence>
<name>A0ABW3WGS2_9RHOO</name>